<organism evidence="1 2">
    <name type="scientific">Thermasporomyces composti</name>
    <dbReference type="NCBI Taxonomy" id="696763"/>
    <lineage>
        <taxon>Bacteria</taxon>
        <taxon>Bacillati</taxon>
        <taxon>Actinomycetota</taxon>
        <taxon>Actinomycetes</taxon>
        <taxon>Propionibacteriales</taxon>
        <taxon>Nocardioidaceae</taxon>
        <taxon>Thermasporomyces</taxon>
    </lineage>
</organism>
<dbReference type="EMBL" id="QTUC01000001">
    <property type="protein sequence ID" value="REF36893.1"/>
    <property type="molecule type" value="Genomic_DNA"/>
</dbReference>
<evidence type="ECO:0000313" key="1">
    <source>
        <dbReference type="EMBL" id="REF36893.1"/>
    </source>
</evidence>
<dbReference type="RefSeq" id="WP_115850448.1">
    <property type="nucleotide sequence ID" value="NZ_QTUC01000001.1"/>
</dbReference>
<gene>
    <name evidence="1" type="ORF">DFJ64_2328</name>
</gene>
<evidence type="ECO:0000313" key="2">
    <source>
        <dbReference type="Proteomes" id="UP000256485"/>
    </source>
</evidence>
<comment type="caution">
    <text evidence="1">The sequence shown here is derived from an EMBL/GenBank/DDBJ whole genome shotgun (WGS) entry which is preliminary data.</text>
</comment>
<dbReference type="OrthoDB" id="3366509at2"/>
<name>A0A3D9V856_THECX</name>
<keyword evidence="2" id="KW-1185">Reference proteome</keyword>
<sequence>MAEASRRRRWWRDWLGVPRAEPVRPRWEEDPVPPPGTTLSWLHIESVGTTLQCALLRPRDHDGDAVVLVPFYDVHVTIGRPETASWRPRDPELERRAFAWHLARRGVAALAVPWWFEYVLPDRRSGDLRERYAPSVALHRATSTGTGLGRAVADLERAVDTLLSLPWVRKVAVFGHSLGGKLALLLAALDVRVCAGVAHEPGLGFAHSNWADPWYLDGRVPSDRDMDDVLGLVAPRPFLLVGGGDSDGEHNRDLVESARRHYAAHHAADALEFVVHDAGHTPPWSVLNDCYGWLERRLAESDPS</sequence>
<accession>A0A3D9V856</accession>
<proteinExistence type="predicted"/>
<dbReference type="InterPro" id="IPR029058">
    <property type="entry name" value="AB_hydrolase_fold"/>
</dbReference>
<dbReference type="SUPFAM" id="SSF53474">
    <property type="entry name" value="alpha/beta-Hydrolases"/>
    <property type="match status" value="1"/>
</dbReference>
<reference evidence="1 2" key="1">
    <citation type="submission" date="2018-08" db="EMBL/GenBank/DDBJ databases">
        <title>Sequencing the genomes of 1000 actinobacteria strains.</title>
        <authorList>
            <person name="Klenk H.-P."/>
        </authorList>
    </citation>
    <scope>NUCLEOTIDE SEQUENCE [LARGE SCALE GENOMIC DNA]</scope>
    <source>
        <strain evidence="1 2">DSM 22891</strain>
    </source>
</reference>
<protein>
    <recommendedName>
        <fullName evidence="3">Alpha/beta hydrolase family protein</fullName>
    </recommendedName>
</protein>
<dbReference type="Proteomes" id="UP000256485">
    <property type="component" value="Unassembled WGS sequence"/>
</dbReference>
<dbReference type="Gene3D" id="3.40.50.1820">
    <property type="entry name" value="alpha/beta hydrolase"/>
    <property type="match status" value="1"/>
</dbReference>
<evidence type="ECO:0008006" key="3">
    <source>
        <dbReference type="Google" id="ProtNLM"/>
    </source>
</evidence>
<dbReference type="AlphaFoldDB" id="A0A3D9V856"/>